<dbReference type="GO" id="GO:0000179">
    <property type="term" value="F:rRNA (adenine-N6,N6-)-dimethyltransferase activity"/>
    <property type="evidence" value="ECO:0007669"/>
    <property type="project" value="UniProtKB-UniRule"/>
</dbReference>
<accession>A0A9D9EPK7</accession>
<dbReference type="AlphaFoldDB" id="A0A9D9EPK7"/>
<dbReference type="GO" id="GO:0005829">
    <property type="term" value="C:cytosol"/>
    <property type="evidence" value="ECO:0007669"/>
    <property type="project" value="TreeGrafter"/>
</dbReference>
<protein>
    <recommendedName>
        <fullName evidence="7">Ribosomal RNA adenine methylase transferase N-terminal domain-containing protein</fullName>
    </recommendedName>
</protein>
<sequence length="183" mass="20049">PLFFGNLPYNIAAVLLADFITGGMFFPRLLVTVQKEVALRICAAPGSENYSSFSVLCRRFYDSETAADLAPGNFWPQPNVLSRAVLLKKKAHPAVCRDDRLFFSLARALFSSRRKTVKNNLDAWVQRENAGKKQPADSCSLTAFMLQYAGVPENERAENLPPETFCALADAAAESGAGEPAED</sequence>
<reference evidence="8" key="1">
    <citation type="submission" date="2020-10" db="EMBL/GenBank/DDBJ databases">
        <authorList>
            <person name="Gilroy R."/>
        </authorList>
    </citation>
    <scope>NUCLEOTIDE SEQUENCE</scope>
    <source>
        <strain evidence="8">B3-4054</strain>
    </source>
</reference>
<keyword evidence="1 5" id="KW-0489">Methyltransferase</keyword>
<dbReference type="SMART" id="SM00650">
    <property type="entry name" value="rADc"/>
    <property type="match status" value="1"/>
</dbReference>
<comment type="similarity">
    <text evidence="5">Belongs to the class I-like SAM-binding methyltransferase superfamily. rRNA adenine N(6)-methyltransferase family.</text>
</comment>
<keyword evidence="2 5" id="KW-0808">Transferase</keyword>
<name>A0A9D9EPK7_9SPIR</name>
<dbReference type="PROSITE" id="PS51689">
    <property type="entry name" value="SAM_RNA_A_N6_MT"/>
    <property type="match status" value="1"/>
</dbReference>
<evidence type="ECO:0000256" key="3">
    <source>
        <dbReference type="ARBA" id="ARBA00022691"/>
    </source>
</evidence>
<evidence type="ECO:0000256" key="2">
    <source>
        <dbReference type="ARBA" id="ARBA00022679"/>
    </source>
</evidence>
<dbReference type="InterPro" id="IPR001737">
    <property type="entry name" value="KsgA/Erm"/>
</dbReference>
<proteinExistence type="inferred from homology"/>
<comment type="caution">
    <text evidence="5">Lacks conserved residue(s) required for the propagation of feature annotation.</text>
</comment>
<comment type="caution">
    <text evidence="8">The sequence shown here is derived from an EMBL/GenBank/DDBJ whole genome shotgun (WGS) entry which is preliminary data.</text>
</comment>
<evidence type="ECO:0000313" key="8">
    <source>
        <dbReference type="EMBL" id="MBO8450760.1"/>
    </source>
</evidence>
<dbReference type="InterPro" id="IPR020598">
    <property type="entry name" value="rRNA_Ade_methylase_Trfase_N"/>
</dbReference>
<organism evidence="8 9">
    <name type="scientific">Candidatus Avitreponema avistercoris</name>
    <dbReference type="NCBI Taxonomy" id="2840705"/>
    <lineage>
        <taxon>Bacteria</taxon>
        <taxon>Pseudomonadati</taxon>
        <taxon>Spirochaetota</taxon>
        <taxon>Spirochaetia</taxon>
        <taxon>Spirochaetales</taxon>
        <taxon>Candidatus Avitreponema</taxon>
    </lineage>
</organism>
<evidence type="ECO:0000256" key="6">
    <source>
        <dbReference type="SAM" id="Phobius"/>
    </source>
</evidence>
<keyword evidence="6" id="KW-0472">Membrane</keyword>
<dbReference type="GO" id="GO:0003723">
    <property type="term" value="F:RNA binding"/>
    <property type="evidence" value="ECO:0007669"/>
    <property type="project" value="UniProtKB-UniRule"/>
</dbReference>
<keyword evidence="3 5" id="KW-0949">S-adenosyl-L-methionine</keyword>
<evidence type="ECO:0000256" key="1">
    <source>
        <dbReference type="ARBA" id="ARBA00022603"/>
    </source>
</evidence>
<keyword evidence="4 5" id="KW-0694">RNA-binding</keyword>
<evidence type="ECO:0000313" key="9">
    <source>
        <dbReference type="Proteomes" id="UP000823616"/>
    </source>
</evidence>
<evidence type="ECO:0000256" key="4">
    <source>
        <dbReference type="ARBA" id="ARBA00022884"/>
    </source>
</evidence>
<keyword evidence="6" id="KW-1133">Transmembrane helix</keyword>
<evidence type="ECO:0000259" key="7">
    <source>
        <dbReference type="SMART" id="SM00650"/>
    </source>
</evidence>
<keyword evidence="6" id="KW-0812">Transmembrane</keyword>
<dbReference type="EMBL" id="JADIMS010000122">
    <property type="protein sequence ID" value="MBO8450760.1"/>
    <property type="molecule type" value="Genomic_DNA"/>
</dbReference>
<dbReference type="InterPro" id="IPR023165">
    <property type="entry name" value="rRNA_Ade_diMease-like_C"/>
</dbReference>
<feature type="non-terminal residue" evidence="8">
    <location>
        <position position="1"/>
    </location>
</feature>
<dbReference type="InterPro" id="IPR029063">
    <property type="entry name" value="SAM-dependent_MTases_sf"/>
</dbReference>
<gene>
    <name evidence="8" type="ORF">IAA96_06610</name>
</gene>
<dbReference type="Proteomes" id="UP000823616">
    <property type="component" value="Unassembled WGS sequence"/>
</dbReference>
<dbReference type="Gene3D" id="1.10.8.100">
    <property type="entry name" value="Ribosomal RNA adenine dimethylase-like, domain 2"/>
    <property type="match status" value="1"/>
</dbReference>
<dbReference type="PANTHER" id="PTHR11727:SF7">
    <property type="entry name" value="DIMETHYLADENOSINE TRANSFERASE-RELATED"/>
    <property type="match status" value="1"/>
</dbReference>
<dbReference type="PANTHER" id="PTHR11727">
    <property type="entry name" value="DIMETHYLADENOSINE TRANSFERASE"/>
    <property type="match status" value="1"/>
</dbReference>
<dbReference type="SUPFAM" id="SSF53335">
    <property type="entry name" value="S-adenosyl-L-methionine-dependent methyltransferases"/>
    <property type="match status" value="1"/>
</dbReference>
<feature type="transmembrane region" description="Helical" evidence="6">
    <location>
        <begin position="12"/>
        <end position="31"/>
    </location>
</feature>
<feature type="domain" description="Ribosomal RNA adenine methylase transferase N-terminal" evidence="7">
    <location>
        <begin position="2"/>
        <end position="91"/>
    </location>
</feature>
<dbReference type="Gene3D" id="3.40.50.150">
    <property type="entry name" value="Vaccinia Virus protein VP39"/>
    <property type="match status" value="1"/>
</dbReference>
<evidence type="ECO:0000256" key="5">
    <source>
        <dbReference type="PROSITE-ProRule" id="PRU01026"/>
    </source>
</evidence>
<feature type="binding site" evidence="5">
    <location>
        <position position="6"/>
    </location>
    <ligand>
        <name>S-adenosyl-L-methionine</name>
        <dbReference type="ChEBI" id="CHEBI:59789"/>
    </ligand>
</feature>
<reference evidence="8" key="2">
    <citation type="journal article" date="2021" name="PeerJ">
        <title>Extensive microbial diversity within the chicken gut microbiome revealed by metagenomics and culture.</title>
        <authorList>
            <person name="Gilroy R."/>
            <person name="Ravi A."/>
            <person name="Getino M."/>
            <person name="Pursley I."/>
            <person name="Horton D.L."/>
            <person name="Alikhan N.F."/>
            <person name="Baker D."/>
            <person name="Gharbi K."/>
            <person name="Hall N."/>
            <person name="Watson M."/>
            <person name="Adriaenssens E.M."/>
            <person name="Foster-Nyarko E."/>
            <person name="Jarju S."/>
            <person name="Secka A."/>
            <person name="Antonio M."/>
            <person name="Oren A."/>
            <person name="Chaudhuri R.R."/>
            <person name="La Ragione R."/>
            <person name="Hildebrand F."/>
            <person name="Pallen M.J."/>
        </authorList>
    </citation>
    <scope>NUCLEOTIDE SEQUENCE</scope>
    <source>
        <strain evidence="8">B3-4054</strain>
    </source>
</reference>
<dbReference type="Pfam" id="PF00398">
    <property type="entry name" value="RrnaAD"/>
    <property type="match status" value="1"/>
</dbReference>